<evidence type="ECO:0000313" key="11">
    <source>
        <dbReference type="Proteomes" id="UP000019109"/>
    </source>
</evidence>
<keyword evidence="11" id="KW-1185">Reference proteome</keyword>
<evidence type="ECO:0000256" key="1">
    <source>
        <dbReference type="ARBA" id="ARBA00022490"/>
    </source>
</evidence>
<feature type="binding site" evidence="9">
    <location>
        <position position="44"/>
    </location>
    <ligand>
        <name>substrate</name>
    </ligand>
</feature>
<reference evidence="10" key="1">
    <citation type="journal article" date="2014" name="Genome Announc.">
        <title>Draft Genome Sequence of Clostridium straminisolvens Strain JCM 21531T, Isolated from a Cellulose-Degrading Bacterial Community.</title>
        <authorList>
            <person name="Yuki M."/>
            <person name="Oshima K."/>
            <person name="Suda W."/>
            <person name="Sakamoto M."/>
            <person name="Kitamura K."/>
            <person name="Iida T."/>
            <person name="Hattori M."/>
            <person name="Ohkuma M."/>
        </authorList>
    </citation>
    <scope>NUCLEOTIDE SEQUENCE [LARGE SCALE GENOMIC DNA]</scope>
    <source>
        <strain evidence="10">JCM 21531</strain>
    </source>
</reference>
<dbReference type="OrthoDB" id="9802097at2"/>
<dbReference type="FunFam" id="3.40.50.300:FF:000292">
    <property type="entry name" value="ATP-dependent dethiobiotin synthetase BioD"/>
    <property type="match status" value="1"/>
</dbReference>
<dbReference type="GO" id="GO:0005829">
    <property type="term" value="C:cytosol"/>
    <property type="evidence" value="ECO:0007669"/>
    <property type="project" value="TreeGrafter"/>
</dbReference>
<dbReference type="AlphaFoldDB" id="W4V6K4"/>
<dbReference type="GO" id="GO:0000287">
    <property type="term" value="F:magnesium ion binding"/>
    <property type="evidence" value="ECO:0007669"/>
    <property type="project" value="UniProtKB-UniRule"/>
</dbReference>
<accession>W4V6K4</accession>
<dbReference type="GO" id="GO:0009102">
    <property type="term" value="P:biotin biosynthetic process"/>
    <property type="evidence" value="ECO:0007669"/>
    <property type="project" value="UniProtKB-UniRule"/>
</dbReference>
<comment type="subcellular location">
    <subcellularLocation>
        <location evidence="9">Cytoplasm</location>
    </subcellularLocation>
</comment>
<protein>
    <recommendedName>
        <fullName evidence="9">ATP-dependent dethiobiotin synthetase BioD</fullName>
        <ecNumber evidence="9">6.3.3.3</ecNumber>
    </recommendedName>
    <alternativeName>
        <fullName evidence="9">DTB synthetase</fullName>
        <shortName evidence="9">DTBS</shortName>
    </alternativeName>
    <alternativeName>
        <fullName evidence="9">Dethiobiotin synthase</fullName>
    </alternativeName>
</protein>
<keyword evidence="4 9" id="KW-0547">Nucleotide-binding</keyword>
<evidence type="ECO:0000256" key="9">
    <source>
        <dbReference type="HAMAP-Rule" id="MF_00336"/>
    </source>
</evidence>
<feature type="binding site" evidence="9">
    <location>
        <begin position="15"/>
        <end position="20"/>
    </location>
    <ligand>
        <name>ATP</name>
        <dbReference type="ChEBI" id="CHEBI:30616"/>
    </ligand>
</feature>
<comment type="pathway">
    <text evidence="9">Cofactor biosynthesis; biotin biosynthesis; biotin from 7,8-diaminononanoate: step 1/2.</text>
</comment>
<dbReference type="EMBL" id="BAVR01000025">
    <property type="protein sequence ID" value="GAE88827.1"/>
    <property type="molecule type" value="Genomic_DNA"/>
</dbReference>
<feature type="binding site" evidence="9">
    <location>
        <position position="57"/>
    </location>
    <ligand>
        <name>ATP</name>
        <dbReference type="ChEBI" id="CHEBI:30616"/>
    </ligand>
</feature>
<comment type="cofactor">
    <cofactor evidence="9">
        <name>Mg(2+)</name>
        <dbReference type="ChEBI" id="CHEBI:18420"/>
    </cofactor>
</comment>
<keyword evidence="6 9" id="KW-0067">ATP-binding</keyword>
<sequence length="229" mass="25122">MSGAKGIYIIGTDTDVGKTVVCAGLMYLLKSKGYDPCYFKPVSSGGRDTENGFFSYDASFVKAVSGFDEDDNMINPFRFRIPVSPHLASEMEGFAVDKEIIRDRYNKLIEKYRYIVVEGCGGLAVPLTKDGYLQFQLVKEMGLGCILISRTTLGTINHTLLTVSFAQNAGIPIKGIVFSGFSGDDAERDNIETIRHLTKVPVIGVIPKIEGINVEDKALGELKSVFEKQ</sequence>
<evidence type="ECO:0000256" key="6">
    <source>
        <dbReference type="ARBA" id="ARBA00022840"/>
    </source>
</evidence>
<gene>
    <name evidence="9" type="primary">bioD</name>
    <name evidence="10" type="ORF">JCM21531_2305</name>
</gene>
<evidence type="ECO:0000256" key="8">
    <source>
        <dbReference type="ARBA" id="ARBA00047386"/>
    </source>
</evidence>
<dbReference type="CDD" id="cd03109">
    <property type="entry name" value="DTBS"/>
    <property type="match status" value="1"/>
</dbReference>
<dbReference type="PIRSF" id="PIRSF006755">
    <property type="entry name" value="DTB_synth"/>
    <property type="match status" value="1"/>
</dbReference>
<dbReference type="Proteomes" id="UP000019109">
    <property type="component" value="Unassembled WGS sequence"/>
</dbReference>
<name>W4V6K4_9FIRM</name>
<dbReference type="HAMAP" id="MF_00336">
    <property type="entry name" value="BioD"/>
    <property type="match status" value="1"/>
</dbReference>
<keyword evidence="3 9" id="KW-0479">Metal-binding</keyword>
<dbReference type="GO" id="GO:0005524">
    <property type="term" value="F:ATP binding"/>
    <property type="evidence" value="ECO:0007669"/>
    <property type="project" value="UniProtKB-UniRule"/>
</dbReference>
<keyword evidence="2 9" id="KW-0436">Ligase</keyword>
<comment type="catalytic activity">
    <reaction evidence="8">
        <text>(7R,8S)-8-amino-7-(carboxyamino)nonanoate + ATP = (4R,5S)-dethiobiotin + ADP + phosphate + H(+)</text>
        <dbReference type="Rhea" id="RHEA:63684"/>
        <dbReference type="ChEBI" id="CHEBI:15378"/>
        <dbReference type="ChEBI" id="CHEBI:30616"/>
        <dbReference type="ChEBI" id="CHEBI:43474"/>
        <dbReference type="ChEBI" id="CHEBI:149470"/>
        <dbReference type="ChEBI" id="CHEBI:149473"/>
        <dbReference type="ChEBI" id="CHEBI:456216"/>
    </reaction>
</comment>
<evidence type="ECO:0000256" key="7">
    <source>
        <dbReference type="ARBA" id="ARBA00022842"/>
    </source>
</evidence>
<keyword evidence="7 9" id="KW-0460">Magnesium</keyword>
<comment type="subunit">
    <text evidence="9">Homodimer.</text>
</comment>
<comment type="caution">
    <text evidence="9">Lacks conserved residue(s) required for the propagation of feature annotation.</text>
</comment>
<comment type="caution">
    <text evidence="10">The sequence shown here is derived from an EMBL/GenBank/DDBJ whole genome shotgun (WGS) entry which is preliminary data.</text>
</comment>
<comment type="similarity">
    <text evidence="9">Belongs to the dethiobiotin synthetase family.</text>
</comment>
<comment type="catalytic activity">
    <reaction evidence="9">
        <text>(7R,8S)-7,8-diammoniononanoate + CO2 + ATP = (4R,5S)-dethiobiotin + ADP + phosphate + 3 H(+)</text>
        <dbReference type="Rhea" id="RHEA:15805"/>
        <dbReference type="ChEBI" id="CHEBI:15378"/>
        <dbReference type="ChEBI" id="CHEBI:16526"/>
        <dbReference type="ChEBI" id="CHEBI:30616"/>
        <dbReference type="ChEBI" id="CHEBI:43474"/>
        <dbReference type="ChEBI" id="CHEBI:149469"/>
        <dbReference type="ChEBI" id="CHEBI:149473"/>
        <dbReference type="ChEBI" id="CHEBI:456216"/>
        <dbReference type="EC" id="6.3.3.3"/>
    </reaction>
</comment>
<dbReference type="InterPro" id="IPR027417">
    <property type="entry name" value="P-loop_NTPase"/>
</dbReference>
<dbReference type="STRING" id="1294263.JCM21531_2305"/>
<feature type="binding site" evidence="9">
    <location>
        <begin position="207"/>
        <end position="209"/>
    </location>
    <ligand>
        <name>ATP</name>
        <dbReference type="ChEBI" id="CHEBI:30616"/>
    </ligand>
</feature>
<keyword evidence="5 9" id="KW-0093">Biotin biosynthesis</keyword>
<dbReference type="EC" id="6.3.3.3" evidence="9"/>
<dbReference type="NCBIfam" id="TIGR00347">
    <property type="entry name" value="bioD"/>
    <property type="match status" value="1"/>
</dbReference>
<feature type="binding site" evidence="9">
    <location>
        <begin position="118"/>
        <end position="121"/>
    </location>
    <ligand>
        <name>ATP</name>
        <dbReference type="ChEBI" id="CHEBI:30616"/>
    </ligand>
</feature>
<proteinExistence type="inferred from homology"/>
<evidence type="ECO:0000256" key="3">
    <source>
        <dbReference type="ARBA" id="ARBA00022723"/>
    </source>
</evidence>
<dbReference type="PANTHER" id="PTHR43210:SF2">
    <property type="entry name" value="ATP-DEPENDENT DETHIOBIOTIN SYNTHETASE BIOD 2"/>
    <property type="match status" value="1"/>
</dbReference>
<dbReference type="SUPFAM" id="SSF52540">
    <property type="entry name" value="P-loop containing nucleoside triphosphate hydrolases"/>
    <property type="match status" value="1"/>
</dbReference>
<dbReference type="Gene3D" id="3.40.50.300">
    <property type="entry name" value="P-loop containing nucleotide triphosphate hydrolases"/>
    <property type="match status" value="1"/>
</dbReference>
<dbReference type="GO" id="GO:0042803">
    <property type="term" value="F:protein homodimerization activity"/>
    <property type="evidence" value="ECO:0007669"/>
    <property type="project" value="UniProtKB-ARBA"/>
</dbReference>
<evidence type="ECO:0000313" key="10">
    <source>
        <dbReference type="EMBL" id="GAE88827.1"/>
    </source>
</evidence>
<dbReference type="InterPro" id="IPR004472">
    <property type="entry name" value="DTB_synth_BioD"/>
</dbReference>
<dbReference type="GO" id="GO:0004141">
    <property type="term" value="F:dethiobiotin synthase activity"/>
    <property type="evidence" value="ECO:0007669"/>
    <property type="project" value="UniProtKB-UniRule"/>
</dbReference>
<dbReference type="RefSeq" id="WP_117407241.1">
    <property type="nucleotide sequence ID" value="NZ_BAVR01000025.1"/>
</dbReference>
<evidence type="ECO:0000256" key="5">
    <source>
        <dbReference type="ARBA" id="ARBA00022756"/>
    </source>
</evidence>
<comment type="function">
    <text evidence="9">Catalyzes a mechanistically unusual reaction, the ATP-dependent insertion of CO2 between the N7 and N8 nitrogen atoms of 7,8-diaminopelargonic acid (DAPA, also called 7,8-diammoniononanoate) to form a ureido ring.</text>
</comment>
<keyword evidence="1 9" id="KW-0963">Cytoplasm</keyword>
<dbReference type="Pfam" id="PF13500">
    <property type="entry name" value="AAA_26"/>
    <property type="match status" value="1"/>
</dbReference>
<dbReference type="UniPathway" id="UPA00078">
    <property type="reaction ID" value="UER00161"/>
</dbReference>
<dbReference type="PANTHER" id="PTHR43210">
    <property type="entry name" value="DETHIOBIOTIN SYNTHETASE"/>
    <property type="match status" value="1"/>
</dbReference>
<feature type="binding site" evidence="9">
    <location>
        <position position="19"/>
    </location>
    <ligand>
        <name>Mg(2+)</name>
        <dbReference type="ChEBI" id="CHEBI:18420"/>
    </ligand>
</feature>
<feature type="binding site" evidence="9">
    <location>
        <position position="118"/>
    </location>
    <ligand>
        <name>Mg(2+)</name>
        <dbReference type="ChEBI" id="CHEBI:18420"/>
    </ligand>
</feature>
<evidence type="ECO:0000256" key="2">
    <source>
        <dbReference type="ARBA" id="ARBA00022598"/>
    </source>
</evidence>
<organism evidence="10 11">
    <name type="scientific">Acetivibrio straminisolvens JCM 21531</name>
    <dbReference type="NCBI Taxonomy" id="1294263"/>
    <lineage>
        <taxon>Bacteria</taxon>
        <taxon>Bacillati</taxon>
        <taxon>Bacillota</taxon>
        <taxon>Clostridia</taxon>
        <taxon>Eubacteriales</taxon>
        <taxon>Oscillospiraceae</taxon>
        <taxon>Acetivibrio</taxon>
    </lineage>
</organism>
<evidence type="ECO:0000256" key="4">
    <source>
        <dbReference type="ARBA" id="ARBA00022741"/>
    </source>
</evidence>
<feature type="active site" evidence="9">
    <location>
        <position position="40"/>
    </location>
</feature>
<feature type="binding site" evidence="9">
    <location>
        <position position="57"/>
    </location>
    <ligand>
        <name>Mg(2+)</name>
        <dbReference type="ChEBI" id="CHEBI:18420"/>
    </ligand>
</feature>